<proteinExistence type="predicted"/>
<sequence>MKQRLFFPGKKRLLLAPKNHTSTPLLHDFPPFWPSFLLRPETPGRLRPGNCLARQRRRALQPAGALPIAITE</sequence>
<evidence type="ECO:0000313" key="1">
    <source>
        <dbReference type="EMBL" id="AZE48294.1"/>
    </source>
</evidence>
<evidence type="ECO:0000313" key="2">
    <source>
        <dbReference type="Proteomes" id="UP000268048"/>
    </source>
</evidence>
<reference evidence="1 2" key="1">
    <citation type="submission" date="2018-03" db="EMBL/GenBank/DDBJ databases">
        <title>Diversity of phytobeneficial traits revealed by whole-genome analysis of worldwide-isolated phenazine-producing Pseudomonas spp.</title>
        <authorList>
            <person name="Biessy A."/>
            <person name="Novinscak A."/>
            <person name="Blom J."/>
            <person name="Leger G."/>
            <person name="Thomashow L.S."/>
            <person name="Cazorla F.M."/>
            <person name="Josic D."/>
            <person name="Filion M."/>
        </authorList>
    </citation>
    <scope>NUCLEOTIDE SEQUENCE [LARGE SCALE GENOMIC DNA]</scope>
    <source>
        <strain evidence="1 2">B25</strain>
    </source>
</reference>
<accession>A0A3G7TMF2</accession>
<dbReference type="AlphaFoldDB" id="A0A3G7TMF2"/>
<name>A0A3G7TMF2_9PSED</name>
<gene>
    <name evidence="1" type="ORF">C4K04_2622</name>
</gene>
<organism evidence="1 2">
    <name type="scientific">Pseudomonas chlororaphis</name>
    <dbReference type="NCBI Taxonomy" id="587753"/>
    <lineage>
        <taxon>Bacteria</taxon>
        <taxon>Pseudomonadati</taxon>
        <taxon>Pseudomonadota</taxon>
        <taxon>Gammaproteobacteria</taxon>
        <taxon>Pseudomonadales</taxon>
        <taxon>Pseudomonadaceae</taxon>
        <taxon>Pseudomonas</taxon>
    </lineage>
</organism>
<protein>
    <submittedName>
        <fullName evidence="1">Uncharacterized protein</fullName>
    </submittedName>
</protein>
<dbReference type="Proteomes" id="UP000268048">
    <property type="component" value="Chromosome"/>
</dbReference>
<dbReference type="EMBL" id="CP027753">
    <property type="protein sequence ID" value="AZE48294.1"/>
    <property type="molecule type" value="Genomic_DNA"/>
</dbReference>